<dbReference type="PROSITE" id="PS51737">
    <property type="entry name" value="RECOMBINASE_DNA_BIND"/>
    <property type="match status" value="1"/>
</dbReference>
<dbReference type="InterPro" id="IPR006118">
    <property type="entry name" value="Recombinase_CS"/>
</dbReference>
<dbReference type="InterPro" id="IPR006119">
    <property type="entry name" value="Resolv_N"/>
</dbReference>
<dbReference type="RefSeq" id="WP_267301582.1">
    <property type="nucleotide sequence ID" value="NZ_JAOQJZ010000012.1"/>
</dbReference>
<dbReference type="PANTHER" id="PTHR30461:SF23">
    <property type="entry name" value="DNA RECOMBINASE-RELATED"/>
    <property type="match status" value="1"/>
</dbReference>
<feature type="domain" description="Recombinase" evidence="7">
    <location>
        <begin position="157"/>
        <end position="262"/>
    </location>
</feature>
<proteinExistence type="predicted"/>
<feature type="active site" description="O-(5'-phospho-DNA)-serine intermediate" evidence="4 5">
    <location>
        <position position="10"/>
    </location>
</feature>
<evidence type="ECO:0000313" key="9">
    <source>
        <dbReference type="Proteomes" id="UP001208131"/>
    </source>
</evidence>
<dbReference type="InterPro" id="IPR036162">
    <property type="entry name" value="Resolvase-like_N_sf"/>
</dbReference>
<accession>A0AAE3LL38</accession>
<dbReference type="GO" id="GO:0003677">
    <property type="term" value="F:DNA binding"/>
    <property type="evidence" value="ECO:0007669"/>
    <property type="project" value="UniProtKB-KW"/>
</dbReference>
<dbReference type="PROSITE" id="PS51736">
    <property type="entry name" value="RECOMBINASES_3"/>
    <property type="match status" value="1"/>
</dbReference>
<evidence type="ECO:0000256" key="2">
    <source>
        <dbReference type="ARBA" id="ARBA00023125"/>
    </source>
</evidence>
<organism evidence="8 9">
    <name type="scientific">Hominimerdicola aceti</name>
    <dbReference type="NCBI Taxonomy" id="2981726"/>
    <lineage>
        <taxon>Bacteria</taxon>
        <taxon>Bacillati</taxon>
        <taxon>Bacillota</taxon>
        <taxon>Clostridia</taxon>
        <taxon>Eubacteriales</taxon>
        <taxon>Oscillospiraceae</taxon>
        <taxon>Hominimerdicola</taxon>
    </lineage>
</organism>
<dbReference type="PANTHER" id="PTHR30461">
    <property type="entry name" value="DNA-INVERTASE FROM LAMBDOID PROPHAGE"/>
    <property type="match status" value="1"/>
</dbReference>
<dbReference type="SMART" id="SM00857">
    <property type="entry name" value="Resolvase"/>
    <property type="match status" value="1"/>
</dbReference>
<evidence type="ECO:0000256" key="4">
    <source>
        <dbReference type="PIRSR" id="PIRSR606118-50"/>
    </source>
</evidence>
<dbReference type="CDD" id="cd00338">
    <property type="entry name" value="Ser_Recombinase"/>
    <property type="match status" value="1"/>
</dbReference>
<reference evidence="8 9" key="1">
    <citation type="journal article" date="2021" name="ISME Commun">
        <title>Automated analysis of genomic sequences facilitates high-throughput and comprehensive description of bacteria.</title>
        <authorList>
            <person name="Hitch T.C.A."/>
        </authorList>
    </citation>
    <scope>NUCLEOTIDE SEQUENCE [LARGE SCALE GENOMIC DNA]</scope>
    <source>
        <strain evidence="8 9">Sanger_31</strain>
    </source>
</reference>
<dbReference type="InterPro" id="IPR050639">
    <property type="entry name" value="SSR_resolvase"/>
</dbReference>
<evidence type="ECO:0000259" key="6">
    <source>
        <dbReference type="PROSITE" id="PS51736"/>
    </source>
</evidence>
<dbReference type="GO" id="GO:0000150">
    <property type="term" value="F:DNA strand exchange activity"/>
    <property type="evidence" value="ECO:0007669"/>
    <property type="project" value="InterPro"/>
</dbReference>
<dbReference type="EMBL" id="JAOQJZ010000012">
    <property type="protein sequence ID" value="MCU6706437.1"/>
    <property type="molecule type" value="Genomic_DNA"/>
</dbReference>
<evidence type="ECO:0000256" key="5">
    <source>
        <dbReference type="PROSITE-ProRule" id="PRU10137"/>
    </source>
</evidence>
<dbReference type="Proteomes" id="UP001208131">
    <property type="component" value="Unassembled WGS sequence"/>
</dbReference>
<sequence>MKAAVYIRVSTLDQAREGYSLSAQRKTLTEWCATRGYEVYNVYADEGISAKDITHRPACQAMLEAAYNSEFDIILIWALSRFTRSVADLYDTWDKLQKHNVSVVSCTEGFDTSTPTGRAMMGVLGVFAQMERELTAERVSFALAERASQGKRTCSDVLGYDLDGKDSLTINETEAEVVRLIFKKFIEYQSYLPVAEIVNAMGHHGRRGSSFNAESIKKIVTRPVYIGYYSFKGHLYQGDYEPLISEKDWRHAQRIVQKIRCGRRKYIR</sequence>
<dbReference type="InterPro" id="IPR011109">
    <property type="entry name" value="DNA_bind_recombinase_dom"/>
</dbReference>
<keyword evidence="1" id="KW-0229">DNA integration</keyword>
<dbReference type="Pfam" id="PF00239">
    <property type="entry name" value="Resolvase"/>
    <property type="match status" value="1"/>
</dbReference>
<gene>
    <name evidence="8" type="ORF">OCV57_10955</name>
</gene>
<dbReference type="SUPFAM" id="SSF53041">
    <property type="entry name" value="Resolvase-like"/>
    <property type="match status" value="1"/>
</dbReference>
<dbReference type="InterPro" id="IPR038109">
    <property type="entry name" value="DNA_bind_recomb_sf"/>
</dbReference>
<dbReference type="AlphaFoldDB" id="A0AAE3LL38"/>
<dbReference type="Pfam" id="PF07508">
    <property type="entry name" value="Recombinase"/>
    <property type="match status" value="1"/>
</dbReference>
<dbReference type="Gene3D" id="3.40.50.1390">
    <property type="entry name" value="Resolvase, N-terminal catalytic domain"/>
    <property type="match status" value="1"/>
</dbReference>
<protein>
    <submittedName>
        <fullName evidence="8">Recombinase family protein</fullName>
    </submittedName>
</protein>
<evidence type="ECO:0000256" key="1">
    <source>
        <dbReference type="ARBA" id="ARBA00022908"/>
    </source>
</evidence>
<dbReference type="Gene3D" id="3.90.1750.20">
    <property type="entry name" value="Putative Large Serine Recombinase, Chain B, Domain 2"/>
    <property type="match status" value="1"/>
</dbReference>
<keyword evidence="3" id="KW-0233">DNA recombination</keyword>
<evidence type="ECO:0000259" key="7">
    <source>
        <dbReference type="PROSITE" id="PS51737"/>
    </source>
</evidence>
<evidence type="ECO:0000256" key="3">
    <source>
        <dbReference type="ARBA" id="ARBA00023172"/>
    </source>
</evidence>
<feature type="domain" description="Resolvase/invertase-type recombinase catalytic" evidence="6">
    <location>
        <begin position="2"/>
        <end position="150"/>
    </location>
</feature>
<name>A0AAE3LL38_9FIRM</name>
<dbReference type="PROSITE" id="PS00397">
    <property type="entry name" value="RECOMBINASES_1"/>
    <property type="match status" value="1"/>
</dbReference>
<evidence type="ECO:0000313" key="8">
    <source>
        <dbReference type="EMBL" id="MCU6706437.1"/>
    </source>
</evidence>
<keyword evidence="2" id="KW-0238">DNA-binding</keyword>
<comment type="caution">
    <text evidence="8">The sequence shown here is derived from an EMBL/GenBank/DDBJ whole genome shotgun (WGS) entry which is preliminary data.</text>
</comment>
<keyword evidence="9" id="KW-1185">Reference proteome</keyword>
<dbReference type="GO" id="GO:0015074">
    <property type="term" value="P:DNA integration"/>
    <property type="evidence" value="ECO:0007669"/>
    <property type="project" value="UniProtKB-KW"/>
</dbReference>